<dbReference type="Proteomes" id="UP000635606">
    <property type="component" value="Unassembled WGS sequence"/>
</dbReference>
<gene>
    <name evidence="1" type="ORF">Voc01_053460</name>
</gene>
<sequence length="81" mass="9270">MGTWQLGADNAGARPKEWGEPVQWTAILSTRVDVSQGLKVHINSRWMQWWAMPGYRAEGCVNGYRSRYRPFSPNSDDSKRA</sequence>
<protein>
    <submittedName>
        <fullName evidence="1">Uncharacterized protein</fullName>
    </submittedName>
</protein>
<comment type="caution">
    <text evidence="1">The sequence shown here is derived from an EMBL/GenBank/DDBJ whole genome shotgun (WGS) entry which is preliminary data.</text>
</comment>
<accession>A0A8J3ZTY5</accession>
<name>A0A8J3ZTY5_9ACTN</name>
<dbReference type="AlphaFoldDB" id="A0A8J3ZTY5"/>
<keyword evidence="2" id="KW-1185">Reference proteome</keyword>
<evidence type="ECO:0000313" key="1">
    <source>
        <dbReference type="EMBL" id="GIJ70429.1"/>
    </source>
</evidence>
<dbReference type="EMBL" id="BOPH01000080">
    <property type="protein sequence ID" value="GIJ70429.1"/>
    <property type="molecule type" value="Genomic_DNA"/>
</dbReference>
<proteinExistence type="predicted"/>
<organism evidence="1 2">
    <name type="scientific">Virgisporangium ochraceum</name>
    <dbReference type="NCBI Taxonomy" id="65505"/>
    <lineage>
        <taxon>Bacteria</taxon>
        <taxon>Bacillati</taxon>
        <taxon>Actinomycetota</taxon>
        <taxon>Actinomycetes</taxon>
        <taxon>Micromonosporales</taxon>
        <taxon>Micromonosporaceae</taxon>
        <taxon>Virgisporangium</taxon>
    </lineage>
</organism>
<reference evidence="1" key="1">
    <citation type="submission" date="2021-01" db="EMBL/GenBank/DDBJ databases">
        <title>Whole genome shotgun sequence of Virgisporangium ochraceum NBRC 16418.</title>
        <authorList>
            <person name="Komaki H."/>
            <person name="Tamura T."/>
        </authorList>
    </citation>
    <scope>NUCLEOTIDE SEQUENCE</scope>
    <source>
        <strain evidence="1">NBRC 16418</strain>
    </source>
</reference>
<evidence type="ECO:0000313" key="2">
    <source>
        <dbReference type="Proteomes" id="UP000635606"/>
    </source>
</evidence>